<evidence type="ECO:0000259" key="2">
    <source>
        <dbReference type="SMART" id="SM00458"/>
    </source>
</evidence>
<protein>
    <recommendedName>
        <fullName evidence="2">Ricin B lectin domain-containing protein</fullName>
    </recommendedName>
</protein>
<feature type="domain" description="Ricin B lectin" evidence="2">
    <location>
        <begin position="26"/>
        <end position="155"/>
    </location>
</feature>
<dbReference type="GeneID" id="66081097"/>
<dbReference type="SMART" id="SM00458">
    <property type="entry name" value="RICIN"/>
    <property type="match status" value="2"/>
</dbReference>
<evidence type="ECO:0000313" key="3">
    <source>
        <dbReference type="EMBL" id="KAG7087982.1"/>
    </source>
</evidence>
<dbReference type="Gene3D" id="2.80.10.50">
    <property type="match status" value="2"/>
</dbReference>
<name>A0A9P7RR71_9AGAR</name>
<organism evidence="3 4">
    <name type="scientific">Marasmius oreades</name>
    <name type="common">fairy-ring Marasmius</name>
    <dbReference type="NCBI Taxonomy" id="181124"/>
    <lineage>
        <taxon>Eukaryota</taxon>
        <taxon>Fungi</taxon>
        <taxon>Dikarya</taxon>
        <taxon>Basidiomycota</taxon>
        <taxon>Agaricomycotina</taxon>
        <taxon>Agaricomycetes</taxon>
        <taxon>Agaricomycetidae</taxon>
        <taxon>Agaricales</taxon>
        <taxon>Marasmiineae</taxon>
        <taxon>Marasmiaceae</taxon>
        <taxon>Marasmius</taxon>
    </lineage>
</organism>
<dbReference type="AlphaFoldDB" id="A0A9P7RR71"/>
<evidence type="ECO:0000313" key="4">
    <source>
        <dbReference type="Proteomes" id="UP001049176"/>
    </source>
</evidence>
<dbReference type="OrthoDB" id="2564904at2759"/>
<evidence type="ECO:0000256" key="1">
    <source>
        <dbReference type="SAM" id="SignalP"/>
    </source>
</evidence>
<feature type="domain" description="Ricin B lectin" evidence="2">
    <location>
        <begin position="167"/>
        <end position="315"/>
    </location>
</feature>
<dbReference type="CDD" id="cd00161">
    <property type="entry name" value="beta-trefoil_Ricin-like"/>
    <property type="match status" value="2"/>
</dbReference>
<feature type="chain" id="PRO_5040300400" description="Ricin B lectin domain-containing protein" evidence="1">
    <location>
        <begin position="20"/>
        <end position="317"/>
    </location>
</feature>
<dbReference type="EMBL" id="CM032188">
    <property type="protein sequence ID" value="KAG7087982.1"/>
    <property type="molecule type" value="Genomic_DNA"/>
</dbReference>
<comment type="caution">
    <text evidence="3">The sequence shown here is derived from an EMBL/GenBank/DDBJ whole genome shotgun (WGS) entry which is preliminary data.</text>
</comment>
<sequence length="317" mass="33630">MHSATLALGLSAFVAVATALRIVSDNPAFPAAGRQGCITASSNTTGAAVVIQDCTNLVEQDWTFVENSAPQQLRVLGDKCVDVIDGNNADGAKLQIWTCVAGNTNQLFIPVASSTYQWAGTNKCIDLTDGNINNGNQLQVWTCDPNNSNQRWTASSSSPPPPVELVRFQLATVAPQSSLCIGGASSDVDGTTVTLASCGDLNTVNWILPPMGANHNTFTGQIKSTDGKKCLDVRDGNPTNGGLVQIWSCTDGNTNQLWQISKPEDLSVVTISWVGQNKCVDVKDGVYAPGTALQMWDCDSNSPNPSNLNQLWNPLFA</sequence>
<dbReference type="SUPFAM" id="SSF50370">
    <property type="entry name" value="Ricin B-like lectins"/>
    <property type="match status" value="2"/>
</dbReference>
<accession>A0A9P7RR71</accession>
<feature type="signal peptide" evidence="1">
    <location>
        <begin position="1"/>
        <end position="19"/>
    </location>
</feature>
<dbReference type="InterPro" id="IPR000772">
    <property type="entry name" value="Ricin_B_lectin"/>
</dbReference>
<dbReference type="KEGG" id="more:E1B28_012022"/>
<dbReference type="InterPro" id="IPR035992">
    <property type="entry name" value="Ricin_B-like_lectins"/>
</dbReference>
<proteinExistence type="predicted"/>
<dbReference type="RefSeq" id="XP_043004453.1">
    <property type="nucleotide sequence ID" value="XM_043157087.1"/>
</dbReference>
<dbReference type="PROSITE" id="PS50231">
    <property type="entry name" value="RICIN_B_LECTIN"/>
    <property type="match status" value="3"/>
</dbReference>
<gene>
    <name evidence="3" type="ORF">E1B28_012022</name>
</gene>
<dbReference type="Proteomes" id="UP001049176">
    <property type="component" value="Chromosome 8"/>
</dbReference>
<keyword evidence="1" id="KW-0732">Signal</keyword>
<reference evidence="3" key="1">
    <citation type="journal article" date="2021" name="Genome Biol. Evol.">
        <title>The assembled and annotated genome of the fairy-ring fungus Marasmius oreades.</title>
        <authorList>
            <person name="Hiltunen M."/>
            <person name="Ament-Velasquez S.L."/>
            <person name="Johannesson H."/>
        </authorList>
    </citation>
    <scope>NUCLEOTIDE SEQUENCE</scope>
    <source>
        <strain evidence="3">03SP1</strain>
    </source>
</reference>
<dbReference type="Pfam" id="PF00652">
    <property type="entry name" value="Ricin_B_lectin"/>
    <property type="match status" value="2"/>
</dbReference>
<keyword evidence="4" id="KW-1185">Reference proteome</keyword>